<name>A0A8H7T570_9HELO</name>
<gene>
    <name evidence="2" type="ORF">IFR04_013656</name>
</gene>
<organism evidence="2 3">
    <name type="scientific">Cadophora malorum</name>
    <dbReference type="NCBI Taxonomy" id="108018"/>
    <lineage>
        <taxon>Eukaryota</taxon>
        <taxon>Fungi</taxon>
        <taxon>Dikarya</taxon>
        <taxon>Ascomycota</taxon>
        <taxon>Pezizomycotina</taxon>
        <taxon>Leotiomycetes</taxon>
        <taxon>Helotiales</taxon>
        <taxon>Ploettnerulaceae</taxon>
        <taxon>Cadophora</taxon>
    </lineage>
</organism>
<evidence type="ECO:0000259" key="1">
    <source>
        <dbReference type="Pfam" id="PF20150"/>
    </source>
</evidence>
<dbReference type="EMBL" id="JAFJYH010000328">
    <property type="protein sequence ID" value="KAG4413191.1"/>
    <property type="molecule type" value="Genomic_DNA"/>
</dbReference>
<evidence type="ECO:0000313" key="3">
    <source>
        <dbReference type="Proteomes" id="UP000664132"/>
    </source>
</evidence>
<feature type="domain" description="2EXR" evidence="1">
    <location>
        <begin position="78"/>
        <end position="144"/>
    </location>
</feature>
<dbReference type="AlphaFoldDB" id="A0A8H7T570"/>
<comment type="caution">
    <text evidence="2">The sequence shown here is derived from an EMBL/GenBank/DDBJ whole genome shotgun (WGS) entry which is preliminary data.</text>
</comment>
<sequence length="301" mass="33820">MCHHDAAQNDLAASSTPSSLVTNITGSVTSLSTLSGDFNLYQANPELWLQIEANKRKIRENDKLSMLVFEKGKEVVKFQNFRILPLEIREMIWKFAARQQRVIEVLVDENGLSRYFPTQTLVPAIVHATSESRRVGRKFYTEFSYTVVIASSGEGHSIAQFHQRASMGIDGIPTFDRLDSLYIIRSFEGGTSTTGSLAFTKVHSYDTEIAVIAQKFEQRIRKSTVAKTSLRPSIKIVDAYRDDYVLSPPKTTEALLAELKDEEIVMKSFHDDLADELDIDMLGLSTSDNESMLEDLYGSDC</sequence>
<keyword evidence="3" id="KW-1185">Reference proteome</keyword>
<dbReference type="Proteomes" id="UP000664132">
    <property type="component" value="Unassembled WGS sequence"/>
</dbReference>
<dbReference type="InterPro" id="IPR045518">
    <property type="entry name" value="2EXR"/>
</dbReference>
<reference evidence="2" key="1">
    <citation type="submission" date="2021-02" db="EMBL/GenBank/DDBJ databases">
        <title>Genome sequence Cadophora malorum strain M34.</title>
        <authorList>
            <person name="Stefanovic E."/>
            <person name="Vu D."/>
            <person name="Scully C."/>
            <person name="Dijksterhuis J."/>
            <person name="Roader J."/>
            <person name="Houbraken J."/>
        </authorList>
    </citation>
    <scope>NUCLEOTIDE SEQUENCE</scope>
    <source>
        <strain evidence="2">M34</strain>
    </source>
</reference>
<dbReference type="OrthoDB" id="3561261at2759"/>
<dbReference type="PANTHER" id="PTHR35910">
    <property type="entry name" value="2EXR DOMAIN-CONTAINING PROTEIN"/>
    <property type="match status" value="1"/>
</dbReference>
<evidence type="ECO:0000313" key="2">
    <source>
        <dbReference type="EMBL" id="KAG4413191.1"/>
    </source>
</evidence>
<accession>A0A8H7T570</accession>
<dbReference type="PANTHER" id="PTHR35910:SF1">
    <property type="entry name" value="2EXR DOMAIN-CONTAINING PROTEIN"/>
    <property type="match status" value="1"/>
</dbReference>
<dbReference type="Pfam" id="PF20150">
    <property type="entry name" value="2EXR"/>
    <property type="match status" value="1"/>
</dbReference>
<protein>
    <recommendedName>
        <fullName evidence="1">2EXR domain-containing protein</fullName>
    </recommendedName>
</protein>
<proteinExistence type="predicted"/>